<dbReference type="InterPro" id="IPR032816">
    <property type="entry name" value="VTT_dom"/>
</dbReference>
<evidence type="ECO:0000256" key="1">
    <source>
        <dbReference type="SAM" id="Phobius"/>
    </source>
</evidence>
<feature type="transmembrane region" description="Helical" evidence="1">
    <location>
        <begin position="138"/>
        <end position="165"/>
    </location>
</feature>
<sequence length="200" mass="22817">MLESIEWLRIFIFDYRFFEYIIIFLAAGFGGEFALLALGFLAAQGVISVFSLIIFSFLGTLFSDTLWFLLGRTATVKKMISHRYADTTVSVINEAVNRMSRGSHSTALIIAKFLVGTRVLLIMYVSTTNIRFQQFIHYDLIAIFLWILVVIPIGFLSGLGFTYFAEILENLYIATGFILLIVILIIILEIWLKKIFTNKV</sequence>
<feature type="transmembrane region" description="Helical" evidence="1">
    <location>
        <begin position="20"/>
        <end position="42"/>
    </location>
</feature>
<name>A0A0G0XG65_9BACT</name>
<keyword evidence="1" id="KW-0472">Membrane</keyword>
<accession>A0A0G0XG65</accession>
<dbReference type="AlphaFoldDB" id="A0A0G0XG65"/>
<protein>
    <recommendedName>
        <fullName evidence="2">VTT domain-containing protein</fullName>
    </recommendedName>
</protein>
<comment type="caution">
    <text evidence="3">The sequence shown here is derived from an EMBL/GenBank/DDBJ whole genome shotgun (WGS) entry which is preliminary data.</text>
</comment>
<gene>
    <name evidence="3" type="ORF">UU82_C0017G0019</name>
</gene>
<feature type="domain" description="VTT" evidence="2">
    <location>
        <begin position="32"/>
        <end position="154"/>
    </location>
</feature>
<keyword evidence="1" id="KW-0812">Transmembrane</keyword>
<organism evidence="3 4">
    <name type="scientific">Candidatus Nomurabacteria bacterium GW2011_GWC2_41_8</name>
    <dbReference type="NCBI Taxonomy" id="1618755"/>
    <lineage>
        <taxon>Bacteria</taxon>
        <taxon>Candidatus Nomuraibacteriota</taxon>
    </lineage>
</organism>
<evidence type="ECO:0000313" key="4">
    <source>
        <dbReference type="Proteomes" id="UP000033949"/>
    </source>
</evidence>
<dbReference type="EMBL" id="LCCC01000017">
    <property type="protein sequence ID" value="KKS23885.1"/>
    <property type="molecule type" value="Genomic_DNA"/>
</dbReference>
<dbReference type="Pfam" id="PF09335">
    <property type="entry name" value="VTT_dom"/>
    <property type="match status" value="1"/>
</dbReference>
<keyword evidence="1" id="KW-1133">Transmembrane helix</keyword>
<feature type="transmembrane region" description="Helical" evidence="1">
    <location>
        <begin position="49"/>
        <end position="70"/>
    </location>
</feature>
<reference evidence="3 4" key="1">
    <citation type="journal article" date="2015" name="Nature">
        <title>rRNA introns, odd ribosomes, and small enigmatic genomes across a large radiation of phyla.</title>
        <authorList>
            <person name="Brown C.T."/>
            <person name="Hug L.A."/>
            <person name="Thomas B.C."/>
            <person name="Sharon I."/>
            <person name="Castelle C.J."/>
            <person name="Singh A."/>
            <person name="Wilkins M.J."/>
            <person name="Williams K.H."/>
            <person name="Banfield J.F."/>
        </authorList>
    </citation>
    <scope>NUCLEOTIDE SEQUENCE [LARGE SCALE GENOMIC DNA]</scope>
</reference>
<dbReference type="Proteomes" id="UP000033949">
    <property type="component" value="Unassembled WGS sequence"/>
</dbReference>
<feature type="transmembrane region" description="Helical" evidence="1">
    <location>
        <begin position="171"/>
        <end position="192"/>
    </location>
</feature>
<feature type="transmembrane region" description="Helical" evidence="1">
    <location>
        <begin position="107"/>
        <end position="126"/>
    </location>
</feature>
<proteinExistence type="predicted"/>
<evidence type="ECO:0000259" key="2">
    <source>
        <dbReference type="Pfam" id="PF09335"/>
    </source>
</evidence>
<evidence type="ECO:0000313" key="3">
    <source>
        <dbReference type="EMBL" id="KKS23885.1"/>
    </source>
</evidence>